<keyword evidence="4 8" id="KW-0378">Hydrolase</keyword>
<feature type="binding site" evidence="8">
    <location>
        <position position="547"/>
    </location>
    <ligand>
        <name>Ca(2+)</name>
        <dbReference type="ChEBI" id="CHEBI:29108"/>
    </ligand>
</feature>
<dbReference type="Proteomes" id="UP000077266">
    <property type="component" value="Unassembled WGS sequence"/>
</dbReference>
<proteinExistence type="predicted"/>
<dbReference type="GO" id="GO:0004252">
    <property type="term" value="F:serine-type endopeptidase activity"/>
    <property type="evidence" value="ECO:0007669"/>
    <property type="project" value="UniProtKB-UniRule"/>
</dbReference>
<dbReference type="SMART" id="SM00944">
    <property type="entry name" value="Pro-kuma_activ"/>
    <property type="match status" value="1"/>
</dbReference>
<evidence type="ECO:0000256" key="2">
    <source>
        <dbReference type="ARBA" id="ARBA00022670"/>
    </source>
</evidence>
<feature type="chain" id="PRO_5007862482" evidence="9">
    <location>
        <begin position="18"/>
        <end position="568"/>
    </location>
</feature>
<feature type="binding site" evidence="8">
    <location>
        <position position="526"/>
    </location>
    <ligand>
        <name>Ca(2+)</name>
        <dbReference type="ChEBI" id="CHEBI:29108"/>
    </ligand>
</feature>
<dbReference type="InterPro" id="IPR050819">
    <property type="entry name" value="Tripeptidyl-peptidase_I"/>
</dbReference>
<dbReference type="PANTHER" id="PTHR14218">
    <property type="entry name" value="PROTEASE S8 TRIPEPTIDYL PEPTIDASE I CLN2"/>
    <property type="match status" value="1"/>
</dbReference>
<feature type="binding site" evidence="8">
    <location>
        <position position="545"/>
    </location>
    <ligand>
        <name>Ca(2+)</name>
        <dbReference type="ChEBI" id="CHEBI:29108"/>
    </ligand>
</feature>
<dbReference type="InterPro" id="IPR015366">
    <property type="entry name" value="S53_propep"/>
</dbReference>
<protein>
    <submittedName>
        <fullName evidence="11">Family S53 protease</fullName>
    </submittedName>
</protein>
<feature type="domain" description="Peptidase S53" evidence="10">
    <location>
        <begin position="206"/>
        <end position="567"/>
    </location>
</feature>
<dbReference type="Pfam" id="PF09286">
    <property type="entry name" value="Pro-kuma_activ"/>
    <property type="match status" value="1"/>
</dbReference>
<evidence type="ECO:0000256" key="5">
    <source>
        <dbReference type="ARBA" id="ARBA00022825"/>
    </source>
</evidence>
<evidence type="ECO:0000256" key="3">
    <source>
        <dbReference type="ARBA" id="ARBA00022723"/>
    </source>
</evidence>
<evidence type="ECO:0000256" key="7">
    <source>
        <dbReference type="ARBA" id="ARBA00023145"/>
    </source>
</evidence>
<dbReference type="SUPFAM" id="SSF54897">
    <property type="entry name" value="Protease propeptides/inhibitors"/>
    <property type="match status" value="1"/>
</dbReference>
<dbReference type="InterPro" id="IPR036852">
    <property type="entry name" value="Peptidase_S8/S53_dom_sf"/>
</dbReference>
<keyword evidence="5 8" id="KW-0720">Serine protease</keyword>
<keyword evidence="6 8" id="KW-0106">Calcium</keyword>
<dbReference type="PROSITE" id="PS51695">
    <property type="entry name" value="SEDOLISIN"/>
    <property type="match status" value="1"/>
</dbReference>
<dbReference type="CDD" id="cd11377">
    <property type="entry name" value="Pro-peptidase_S53"/>
    <property type="match status" value="1"/>
</dbReference>
<dbReference type="AlphaFoldDB" id="A0A165MLY7"/>
<dbReference type="GO" id="GO:0046872">
    <property type="term" value="F:metal ion binding"/>
    <property type="evidence" value="ECO:0007669"/>
    <property type="project" value="UniProtKB-UniRule"/>
</dbReference>
<keyword evidence="7" id="KW-0865">Zymogen</keyword>
<comment type="subcellular location">
    <subcellularLocation>
        <location evidence="1">Secreted</location>
        <location evidence="1">Extracellular space</location>
    </subcellularLocation>
</comment>
<feature type="active site" description="Charge relay system" evidence="8">
    <location>
        <position position="485"/>
    </location>
</feature>
<evidence type="ECO:0000256" key="9">
    <source>
        <dbReference type="SAM" id="SignalP"/>
    </source>
</evidence>
<keyword evidence="9" id="KW-0732">Signal</keyword>
<dbReference type="GO" id="GO:0008240">
    <property type="term" value="F:tripeptidyl-peptidase activity"/>
    <property type="evidence" value="ECO:0007669"/>
    <property type="project" value="TreeGrafter"/>
</dbReference>
<dbReference type="Gene3D" id="3.40.50.200">
    <property type="entry name" value="Peptidase S8/S53 domain"/>
    <property type="match status" value="1"/>
</dbReference>
<feature type="binding site" evidence="8">
    <location>
        <position position="527"/>
    </location>
    <ligand>
        <name>Ca(2+)</name>
        <dbReference type="ChEBI" id="CHEBI:29108"/>
    </ligand>
</feature>
<keyword evidence="3 8" id="KW-0479">Metal-binding</keyword>
<reference evidence="11 12" key="1">
    <citation type="journal article" date="2016" name="Mol. Biol. Evol.">
        <title>Comparative Genomics of Early-Diverging Mushroom-Forming Fungi Provides Insights into the Origins of Lignocellulose Decay Capabilities.</title>
        <authorList>
            <person name="Nagy L.G."/>
            <person name="Riley R."/>
            <person name="Tritt A."/>
            <person name="Adam C."/>
            <person name="Daum C."/>
            <person name="Floudas D."/>
            <person name="Sun H."/>
            <person name="Yadav J.S."/>
            <person name="Pangilinan J."/>
            <person name="Larsson K.H."/>
            <person name="Matsuura K."/>
            <person name="Barry K."/>
            <person name="Labutti K."/>
            <person name="Kuo R."/>
            <person name="Ohm R.A."/>
            <person name="Bhattacharya S.S."/>
            <person name="Shirouzu T."/>
            <person name="Yoshinaga Y."/>
            <person name="Martin F.M."/>
            <person name="Grigoriev I.V."/>
            <person name="Hibbett D.S."/>
        </authorList>
    </citation>
    <scope>NUCLEOTIDE SEQUENCE [LARGE SCALE GENOMIC DNA]</scope>
    <source>
        <strain evidence="11 12">HHB12029</strain>
    </source>
</reference>
<dbReference type="GO" id="GO:0006508">
    <property type="term" value="P:proteolysis"/>
    <property type="evidence" value="ECO:0007669"/>
    <property type="project" value="UniProtKB-KW"/>
</dbReference>
<dbReference type="PANTHER" id="PTHR14218:SF15">
    <property type="entry name" value="TRIPEPTIDYL-PEPTIDASE 1"/>
    <property type="match status" value="1"/>
</dbReference>
<organism evidence="11 12">
    <name type="scientific">Exidia glandulosa HHB12029</name>
    <dbReference type="NCBI Taxonomy" id="1314781"/>
    <lineage>
        <taxon>Eukaryota</taxon>
        <taxon>Fungi</taxon>
        <taxon>Dikarya</taxon>
        <taxon>Basidiomycota</taxon>
        <taxon>Agaricomycotina</taxon>
        <taxon>Agaricomycetes</taxon>
        <taxon>Auriculariales</taxon>
        <taxon>Exidiaceae</taxon>
        <taxon>Exidia</taxon>
    </lineage>
</organism>
<name>A0A165MLY7_EXIGL</name>
<dbReference type="GO" id="GO:0005576">
    <property type="term" value="C:extracellular region"/>
    <property type="evidence" value="ECO:0007669"/>
    <property type="project" value="UniProtKB-SubCell"/>
</dbReference>
<evidence type="ECO:0000313" key="12">
    <source>
        <dbReference type="Proteomes" id="UP000077266"/>
    </source>
</evidence>
<feature type="active site" description="Charge relay system" evidence="8">
    <location>
        <position position="287"/>
    </location>
</feature>
<dbReference type="InterPro" id="IPR030400">
    <property type="entry name" value="Sedolisin_dom"/>
</dbReference>
<keyword evidence="12" id="KW-1185">Reference proteome</keyword>
<dbReference type="InParanoid" id="A0A165MLY7"/>
<evidence type="ECO:0000256" key="1">
    <source>
        <dbReference type="ARBA" id="ARBA00004239"/>
    </source>
</evidence>
<dbReference type="SUPFAM" id="SSF52743">
    <property type="entry name" value="Subtilisin-like"/>
    <property type="match status" value="1"/>
</dbReference>
<keyword evidence="2 8" id="KW-0645">Protease</keyword>
<evidence type="ECO:0000313" key="11">
    <source>
        <dbReference type="EMBL" id="KZV99461.1"/>
    </source>
</evidence>
<dbReference type="CDD" id="cd04056">
    <property type="entry name" value="Peptidases_S53"/>
    <property type="match status" value="1"/>
</dbReference>
<comment type="cofactor">
    <cofactor evidence="8">
        <name>Ca(2+)</name>
        <dbReference type="ChEBI" id="CHEBI:29108"/>
    </cofactor>
    <text evidence="8">Binds 1 Ca(2+) ion per subunit.</text>
</comment>
<accession>A0A165MLY7</accession>
<dbReference type="EMBL" id="KV425909">
    <property type="protein sequence ID" value="KZV99461.1"/>
    <property type="molecule type" value="Genomic_DNA"/>
</dbReference>
<feature type="active site" description="Charge relay system" evidence="8">
    <location>
        <position position="283"/>
    </location>
</feature>
<dbReference type="STRING" id="1314781.A0A165MLY7"/>
<gene>
    <name evidence="11" type="ORF">EXIGLDRAFT_762552</name>
</gene>
<feature type="signal peptide" evidence="9">
    <location>
        <begin position="1"/>
        <end position="17"/>
    </location>
</feature>
<evidence type="ECO:0000256" key="4">
    <source>
        <dbReference type="ARBA" id="ARBA00022801"/>
    </source>
</evidence>
<evidence type="ECO:0000256" key="8">
    <source>
        <dbReference type="PROSITE-ProRule" id="PRU01032"/>
    </source>
</evidence>
<dbReference type="OrthoDB" id="409122at2759"/>
<evidence type="ECO:0000256" key="6">
    <source>
        <dbReference type="ARBA" id="ARBA00022837"/>
    </source>
</evidence>
<evidence type="ECO:0000259" key="10">
    <source>
        <dbReference type="PROSITE" id="PS51695"/>
    </source>
</evidence>
<sequence>MVFRSLVLFALLAAVAAAPAQRQKAVHERKILPSSFSRVGAANSTQALTMRLGLKNKDTAGLIDALMRVSDPASEFFGQHLSQAEVNAFLGPTPETKSAVNAWLAENGIKTKTVSPAGDWIEFTLPVKQANELFDADFTVFKHNADGSEAVRTLQYSLPVDLQDKIAVLSPGVSFGAMSKGPKVKRQLGKVSLAKRQSVPAGCDTTITPACLQALYGIPTTRATQATNVLGVAGFINQWASHSDLSQFLNSLRPDAANGTFTVQTLDGGVNVDLPGGILAGIEADLDIQYTVGVATAVKNVFISAGTFNNDDLSGFLDMINFLLGQSAPPQVLTTSYGANEADVSPAMAQYVALSKQLCTAYTALGARGTSILFASGDGGVSGSQSQTCTTFQPTFPAGCPFITMVGATTGVPETSATFSSGGFSNIFSRASFQDAAVSAYLASINDTNAGLFNPNGRAFPDVAAMGDNVEVVNSALAELVAGTSCSSPIFASIISLINDRRIAAGKSSLGFLNPFLYANPQAFNDITTGSNPGCGTNGFPAKAGWDPVTGLGTPKFSALLSAAMALP</sequence>